<evidence type="ECO:0000313" key="2">
    <source>
        <dbReference type="Proteomes" id="UP000887572"/>
    </source>
</evidence>
<dbReference type="AlphaFoldDB" id="A0A914IDG5"/>
<evidence type="ECO:0000256" key="1">
    <source>
        <dbReference type="SAM" id="MobiDB-lite"/>
    </source>
</evidence>
<dbReference type="WBParaSite" id="Gr19_v10_g8890.t1">
    <property type="protein sequence ID" value="Gr19_v10_g8890.t1"/>
    <property type="gene ID" value="Gr19_v10_g8890"/>
</dbReference>
<proteinExistence type="predicted"/>
<dbReference type="Proteomes" id="UP000887572">
    <property type="component" value="Unplaced"/>
</dbReference>
<evidence type="ECO:0000313" key="3">
    <source>
        <dbReference type="WBParaSite" id="Gr19_v10_g8890.t1"/>
    </source>
</evidence>
<keyword evidence="2" id="KW-1185">Reference proteome</keyword>
<protein>
    <submittedName>
        <fullName evidence="3">Uncharacterized protein</fullName>
    </submittedName>
</protein>
<organism evidence="2 3">
    <name type="scientific">Globodera rostochiensis</name>
    <name type="common">Golden nematode worm</name>
    <name type="synonym">Heterodera rostochiensis</name>
    <dbReference type="NCBI Taxonomy" id="31243"/>
    <lineage>
        <taxon>Eukaryota</taxon>
        <taxon>Metazoa</taxon>
        <taxon>Ecdysozoa</taxon>
        <taxon>Nematoda</taxon>
        <taxon>Chromadorea</taxon>
        <taxon>Rhabditida</taxon>
        <taxon>Tylenchina</taxon>
        <taxon>Tylenchomorpha</taxon>
        <taxon>Tylenchoidea</taxon>
        <taxon>Heteroderidae</taxon>
        <taxon>Heteroderinae</taxon>
        <taxon>Globodera</taxon>
    </lineage>
</organism>
<feature type="region of interest" description="Disordered" evidence="1">
    <location>
        <begin position="21"/>
        <end position="46"/>
    </location>
</feature>
<name>A0A914IDG5_GLORO</name>
<accession>A0A914IDG5</accession>
<feature type="compositionally biased region" description="Basic and acidic residues" evidence="1">
    <location>
        <begin position="21"/>
        <end position="33"/>
    </location>
</feature>
<reference evidence="3" key="1">
    <citation type="submission" date="2022-11" db="UniProtKB">
        <authorList>
            <consortium name="WormBaseParasite"/>
        </authorList>
    </citation>
    <scope>IDENTIFICATION</scope>
</reference>
<sequence>MLVKWQEYKFMGKSQVVKLSDESSDLRTPDRSNRLRKTRIDKRHAANQQIAADRPKLLLNYRHGITHWLKVAIGKCLPNSPTTAGPFPPQMLIPSIIYIFAVDPIEQ</sequence>